<dbReference type="PROSITE" id="PS51340">
    <property type="entry name" value="MOSC"/>
    <property type="match status" value="1"/>
</dbReference>
<dbReference type="InterPro" id="IPR052353">
    <property type="entry name" value="Benzoxazolinone_Detox_Enz"/>
</dbReference>
<evidence type="ECO:0000313" key="2">
    <source>
        <dbReference type="EMBL" id="RSU97121.1"/>
    </source>
</evidence>
<comment type="caution">
    <text evidence="2">The sequence shown here is derived from an EMBL/GenBank/DDBJ whole genome shotgun (WGS) entry which is preliminary data.</text>
</comment>
<dbReference type="Pfam" id="PF03473">
    <property type="entry name" value="MOSC"/>
    <property type="match status" value="1"/>
</dbReference>
<dbReference type="PANTHER" id="PTHR30212:SF2">
    <property type="entry name" value="PROTEIN YIIM"/>
    <property type="match status" value="1"/>
</dbReference>
<dbReference type="SUPFAM" id="SSF50800">
    <property type="entry name" value="PK beta-barrel domain-like"/>
    <property type="match status" value="1"/>
</dbReference>
<dbReference type="AlphaFoldDB" id="A0AAJ4RZD3"/>
<dbReference type="InterPro" id="IPR005302">
    <property type="entry name" value="MoCF_Sase_C"/>
</dbReference>
<dbReference type="GO" id="GO:0030151">
    <property type="term" value="F:molybdenum ion binding"/>
    <property type="evidence" value="ECO:0007669"/>
    <property type="project" value="InterPro"/>
</dbReference>
<dbReference type="Gene3D" id="2.40.33.20">
    <property type="entry name" value="PK beta-barrel domain-like"/>
    <property type="match status" value="1"/>
</dbReference>
<dbReference type="PANTHER" id="PTHR30212">
    <property type="entry name" value="PROTEIN YIIM"/>
    <property type="match status" value="1"/>
</dbReference>
<proteinExistence type="predicted"/>
<dbReference type="Pfam" id="PF03475">
    <property type="entry name" value="YiiM_3-alpha"/>
    <property type="match status" value="1"/>
</dbReference>
<reference evidence="2 3" key="1">
    <citation type="submission" date="2018-07" db="EMBL/GenBank/DDBJ databases">
        <title>Genomic and Epidemiologic Investigation of an Indolent Hospital Outbreak.</title>
        <authorList>
            <person name="Johnson R.C."/>
            <person name="Deming C."/>
            <person name="Conlan S."/>
            <person name="Zellmer C.J."/>
            <person name="Michelin A.V."/>
            <person name="Lee-Lin S."/>
            <person name="Thomas P.J."/>
            <person name="Park M."/>
            <person name="Weingarten R.A."/>
            <person name="Less J."/>
            <person name="Dekker J.P."/>
            <person name="Frank K.M."/>
            <person name="Musser K.A."/>
            <person name="Mcquiston J.R."/>
            <person name="Henderson D.K."/>
            <person name="Lau A.F."/>
            <person name="Palmore T.N."/>
            <person name="Segre J.A."/>
        </authorList>
    </citation>
    <scope>NUCLEOTIDE SEQUENCE [LARGE SCALE GENOMIC DNA]</scope>
    <source>
        <strain evidence="2 3">SK-NIH.Env10_0317</strain>
    </source>
</reference>
<protein>
    <submittedName>
        <fullName evidence="2">MOSC domain-containing protein</fullName>
    </submittedName>
</protein>
<dbReference type="GO" id="GO:0003824">
    <property type="term" value="F:catalytic activity"/>
    <property type="evidence" value="ECO:0007669"/>
    <property type="project" value="InterPro"/>
</dbReference>
<dbReference type="InterPro" id="IPR005163">
    <property type="entry name" value="Tri_helical_YiiM-like"/>
</dbReference>
<dbReference type="GO" id="GO:0030170">
    <property type="term" value="F:pyridoxal phosphate binding"/>
    <property type="evidence" value="ECO:0007669"/>
    <property type="project" value="InterPro"/>
</dbReference>
<gene>
    <name evidence="2" type="ORF">CA257_23020</name>
</gene>
<dbReference type="InterPro" id="IPR011037">
    <property type="entry name" value="Pyrv_Knase-like_insert_dom_sf"/>
</dbReference>
<name>A0AAJ4RZD3_9SPHN</name>
<organism evidence="2 3">
    <name type="scientific">Sphingomonas koreensis</name>
    <dbReference type="NCBI Taxonomy" id="93064"/>
    <lineage>
        <taxon>Bacteria</taxon>
        <taxon>Pseudomonadati</taxon>
        <taxon>Pseudomonadota</taxon>
        <taxon>Alphaproteobacteria</taxon>
        <taxon>Sphingomonadales</taxon>
        <taxon>Sphingomonadaceae</taxon>
        <taxon>Sphingomonas</taxon>
    </lineage>
</organism>
<feature type="domain" description="MOSC" evidence="1">
    <location>
        <begin position="30"/>
        <end position="167"/>
    </location>
</feature>
<sequence length="229" mass="25401">MFPHPTILSLNTAPVRPLGPKSIPSAIAKQPADRPLRLTALGLAGDEQGDTRVHGGVDKAVHHYPRDHYAAWRADLGDHPLLDGQGAFGENITTLDLTEADVAIGDRFRIGTALVEVSQGRQPCFRLNLRFEAPGVALRMQESGRTGWYYRVLEEGVVAPGDTVRLTDRLAPDWTVERIRRVFYVDMLDREALRAIAALTLLPERWRLLAQKRLASGAVEDWSPRLKGS</sequence>
<dbReference type="Proteomes" id="UP000286681">
    <property type="component" value="Unassembled WGS sequence"/>
</dbReference>
<dbReference type="EMBL" id="QQWO01000038">
    <property type="protein sequence ID" value="RSU97121.1"/>
    <property type="molecule type" value="Genomic_DNA"/>
</dbReference>
<evidence type="ECO:0000313" key="3">
    <source>
        <dbReference type="Proteomes" id="UP000286681"/>
    </source>
</evidence>
<evidence type="ECO:0000259" key="1">
    <source>
        <dbReference type="PROSITE" id="PS51340"/>
    </source>
</evidence>
<dbReference type="RefSeq" id="WP_083629792.1">
    <property type="nucleotide sequence ID" value="NZ_QLJC01000027.1"/>
</dbReference>
<accession>A0AAJ4RZD3</accession>